<accession>A0ABZ3J020</accession>
<name>A0ABZ3J020_SPOA4</name>
<sequence length="108" mass="12360">MQHYECKKVENCFGGTYVYEYRLGIKNSEEFLEGFKPLAAIKYYKNFPRPFFQAVFTDGTTVKGVIADSVIKVSFPENDALESKQSFETVLEAMLVQWLANRGEIADL</sequence>
<dbReference type="RefSeq" id="WP_093796482.1">
    <property type="nucleotide sequence ID" value="NZ_CP155571.1"/>
</dbReference>
<gene>
    <name evidence="1" type="ORF">SPACI_015530</name>
</gene>
<keyword evidence="2" id="KW-1185">Reference proteome</keyword>
<evidence type="ECO:0000313" key="2">
    <source>
        <dbReference type="Proteomes" id="UP000216052"/>
    </source>
</evidence>
<proteinExistence type="predicted"/>
<protein>
    <submittedName>
        <fullName evidence="1">Uncharacterized protein</fullName>
    </submittedName>
</protein>
<organism evidence="1 2">
    <name type="scientific">Sporomusa acidovorans (strain ATCC 49682 / DSM 3132 / Mol)</name>
    <dbReference type="NCBI Taxonomy" id="1123286"/>
    <lineage>
        <taxon>Bacteria</taxon>
        <taxon>Bacillati</taxon>
        <taxon>Bacillota</taxon>
        <taxon>Negativicutes</taxon>
        <taxon>Selenomonadales</taxon>
        <taxon>Sporomusaceae</taxon>
        <taxon>Sporomusa</taxon>
    </lineage>
</organism>
<reference evidence="1" key="1">
    <citation type="submission" date="2024-05" db="EMBL/GenBank/DDBJ databases">
        <title>Isolation and characterization of Sporomusa carbonis sp. nov., a carboxydotrophic hydrogenogen in the genus of Sporomusa isolated from a charcoal burning pile.</title>
        <authorList>
            <person name="Boeer T."/>
            <person name="Rosenbaum F."/>
            <person name="Eysell L."/>
            <person name="Mueller V."/>
            <person name="Daniel R."/>
            <person name="Poehlein A."/>
        </authorList>
    </citation>
    <scope>NUCLEOTIDE SEQUENCE [LARGE SCALE GENOMIC DNA]</scope>
    <source>
        <strain evidence="1">DSM 3132</strain>
    </source>
</reference>
<dbReference type="EMBL" id="CP155571">
    <property type="protein sequence ID" value="XFO71523.1"/>
    <property type="molecule type" value="Genomic_DNA"/>
</dbReference>
<evidence type="ECO:0000313" key="1">
    <source>
        <dbReference type="EMBL" id="XFO71523.1"/>
    </source>
</evidence>
<dbReference type="Proteomes" id="UP000216052">
    <property type="component" value="Chromosome"/>
</dbReference>